<evidence type="ECO:0000313" key="4">
    <source>
        <dbReference type="Proteomes" id="UP000229366"/>
    </source>
</evidence>
<dbReference type="PANTHER" id="PTHR11941">
    <property type="entry name" value="ENOYL-COA HYDRATASE-RELATED"/>
    <property type="match status" value="1"/>
</dbReference>
<evidence type="ECO:0000256" key="2">
    <source>
        <dbReference type="RuleBase" id="RU003707"/>
    </source>
</evidence>
<proteinExistence type="inferred from homology"/>
<accession>A0A2M8VHB0</accession>
<comment type="similarity">
    <text evidence="1 2">Belongs to the enoyl-CoA hydratase/isomerase family.</text>
</comment>
<dbReference type="GO" id="GO:0003824">
    <property type="term" value="F:catalytic activity"/>
    <property type="evidence" value="ECO:0007669"/>
    <property type="project" value="InterPro"/>
</dbReference>
<sequence>MGGIHLMNPKEVTSEPIAQVRCELRNGVAYITFDHVAARNAMTVEMYQSLKSICEGLANTPGVRVAIFRGAGGKSFVSGSDIAQFAHFSDGNDGVRYEEEIDTYLTPLATLPFPTIAVIDGMAVGGGLAIATCCDFRIATPEAKFGVPIARTLGNCLSGGNIAWLVAHLGIHIVKRMLLLAEFISAETLLKQGYLLNIYPIESLEDQANQLAERLMKLAPITQKSSKLVMARIIKSNLPDCNDLIKECYGSADFKNGVNAFLSGQVPIWSGK</sequence>
<dbReference type="GO" id="GO:0006635">
    <property type="term" value="P:fatty acid beta-oxidation"/>
    <property type="evidence" value="ECO:0007669"/>
    <property type="project" value="TreeGrafter"/>
</dbReference>
<comment type="caution">
    <text evidence="3">The sequence shown here is derived from an EMBL/GenBank/DDBJ whole genome shotgun (WGS) entry which is preliminary data.</text>
</comment>
<protein>
    <submittedName>
        <fullName evidence="3">Enoyl-CoA hydratase/carnithine racemase</fullName>
    </submittedName>
</protein>
<dbReference type="Gene3D" id="3.90.226.10">
    <property type="entry name" value="2-enoyl-CoA Hydratase, Chain A, domain 1"/>
    <property type="match status" value="1"/>
</dbReference>
<gene>
    <name evidence="3" type="ORF">B0G85_2020</name>
</gene>
<dbReference type="AlphaFoldDB" id="A0A2M8VHB0"/>
<dbReference type="Proteomes" id="UP000229366">
    <property type="component" value="Unassembled WGS sequence"/>
</dbReference>
<dbReference type="SUPFAM" id="SSF52096">
    <property type="entry name" value="ClpP/crotonase"/>
    <property type="match status" value="1"/>
</dbReference>
<dbReference type="NCBIfam" id="NF004796">
    <property type="entry name" value="PRK06144.1"/>
    <property type="match status" value="1"/>
</dbReference>
<name>A0A2M8VHB0_9BURK</name>
<dbReference type="InterPro" id="IPR018376">
    <property type="entry name" value="Enoyl-CoA_hyd/isom_CS"/>
</dbReference>
<dbReference type="InterPro" id="IPR029045">
    <property type="entry name" value="ClpP/crotonase-like_dom_sf"/>
</dbReference>
<organism evidence="3 4">
    <name type="scientific">Polynucleobacter brandtiae</name>
    <dbReference type="NCBI Taxonomy" id="1938816"/>
    <lineage>
        <taxon>Bacteria</taxon>
        <taxon>Pseudomonadati</taxon>
        <taxon>Pseudomonadota</taxon>
        <taxon>Betaproteobacteria</taxon>
        <taxon>Burkholderiales</taxon>
        <taxon>Burkholderiaceae</taxon>
        <taxon>Polynucleobacter</taxon>
    </lineage>
</organism>
<dbReference type="CDD" id="cd06558">
    <property type="entry name" value="crotonase-like"/>
    <property type="match status" value="1"/>
</dbReference>
<dbReference type="PROSITE" id="PS00166">
    <property type="entry name" value="ENOYL_COA_HYDRATASE"/>
    <property type="match status" value="1"/>
</dbReference>
<keyword evidence="4" id="KW-1185">Reference proteome</keyword>
<dbReference type="PANTHER" id="PTHR11941:SF54">
    <property type="entry name" value="ENOYL-COA HYDRATASE, MITOCHONDRIAL"/>
    <property type="match status" value="1"/>
</dbReference>
<dbReference type="RefSeq" id="WP_415836325.1">
    <property type="nucleotide sequence ID" value="NZ_CBCSBW010000009.1"/>
</dbReference>
<dbReference type="InterPro" id="IPR001753">
    <property type="entry name" value="Enoyl-CoA_hydra/iso"/>
</dbReference>
<dbReference type="EMBL" id="PGTX01000008">
    <property type="protein sequence ID" value="PJI76120.1"/>
    <property type="molecule type" value="Genomic_DNA"/>
</dbReference>
<dbReference type="Pfam" id="PF00378">
    <property type="entry name" value="ECH_1"/>
    <property type="match status" value="1"/>
</dbReference>
<evidence type="ECO:0000256" key="1">
    <source>
        <dbReference type="ARBA" id="ARBA00005254"/>
    </source>
</evidence>
<reference evidence="3 4" key="1">
    <citation type="submission" date="2017-11" db="EMBL/GenBank/DDBJ databases">
        <title>Genomic Encyclopedia of Type Strains, Phase III (KMG-III): the genomes of soil and plant-associated and newly described type strains.</title>
        <authorList>
            <person name="Whitman W."/>
        </authorList>
    </citation>
    <scope>NUCLEOTIDE SEQUENCE [LARGE SCALE GENOMIC DNA]</scope>
    <source>
        <strain evidence="3 4">UB-Domo-W1</strain>
    </source>
</reference>
<evidence type="ECO:0000313" key="3">
    <source>
        <dbReference type="EMBL" id="PJI76120.1"/>
    </source>
</evidence>